<keyword evidence="2" id="KW-1185">Reference proteome</keyword>
<dbReference type="OrthoDB" id="426718at2759"/>
<dbReference type="InterPro" id="IPR021838">
    <property type="entry name" value="DUF3431"/>
</dbReference>
<dbReference type="Pfam" id="PF11913">
    <property type="entry name" value="DUF3431"/>
    <property type="match status" value="1"/>
</dbReference>
<gene>
    <name evidence="1" type="ORF">BDV29DRAFT_174668</name>
</gene>
<organism evidence="1 2">
    <name type="scientific">Aspergillus leporis</name>
    <dbReference type="NCBI Taxonomy" id="41062"/>
    <lineage>
        <taxon>Eukaryota</taxon>
        <taxon>Fungi</taxon>
        <taxon>Dikarya</taxon>
        <taxon>Ascomycota</taxon>
        <taxon>Pezizomycotina</taxon>
        <taxon>Eurotiomycetes</taxon>
        <taxon>Eurotiomycetidae</taxon>
        <taxon>Eurotiales</taxon>
        <taxon>Aspergillaceae</taxon>
        <taxon>Aspergillus</taxon>
        <taxon>Aspergillus subgen. Circumdati</taxon>
    </lineage>
</organism>
<name>A0A5N5X3J8_9EURO</name>
<accession>A0A5N5X3J8</accession>
<reference evidence="1 2" key="1">
    <citation type="submission" date="2019-04" db="EMBL/GenBank/DDBJ databases">
        <title>Friends and foes A comparative genomics study of 23 Aspergillus species from section Flavi.</title>
        <authorList>
            <consortium name="DOE Joint Genome Institute"/>
            <person name="Kjaerbolling I."/>
            <person name="Vesth T."/>
            <person name="Frisvad J.C."/>
            <person name="Nybo J.L."/>
            <person name="Theobald S."/>
            <person name="Kildgaard S."/>
            <person name="Isbrandt T."/>
            <person name="Kuo A."/>
            <person name="Sato A."/>
            <person name="Lyhne E.K."/>
            <person name="Kogle M.E."/>
            <person name="Wiebenga A."/>
            <person name="Kun R.S."/>
            <person name="Lubbers R.J."/>
            <person name="Makela M.R."/>
            <person name="Barry K."/>
            <person name="Chovatia M."/>
            <person name="Clum A."/>
            <person name="Daum C."/>
            <person name="Haridas S."/>
            <person name="He G."/>
            <person name="LaButti K."/>
            <person name="Lipzen A."/>
            <person name="Mondo S."/>
            <person name="Riley R."/>
            <person name="Salamov A."/>
            <person name="Simmons B.A."/>
            <person name="Magnuson J.K."/>
            <person name="Henrissat B."/>
            <person name="Mortensen U.H."/>
            <person name="Larsen T.O."/>
            <person name="Devries R.P."/>
            <person name="Grigoriev I.V."/>
            <person name="Machida M."/>
            <person name="Baker S.E."/>
            <person name="Andersen M.R."/>
        </authorList>
    </citation>
    <scope>NUCLEOTIDE SEQUENCE [LARGE SCALE GENOMIC DNA]</scope>
    <source>
        <strain evidence="1 2">CBS 151.66</strain>
    </source>
</reference>
<dbReference type="Proteomes" id="UP000326565">
    <property type="component" value="Unassembled WGS sequence"/>
</dbReference>
<evidence type="ECO:0000313" key="2">
    <source>
        <dbReference type="Proteomes" id="UP000326565"/>
    </source>
</evidence>
<evidence type="ECO:0000313" key="1">
    <source>
        <dbReference type="EMBL" id="KAB8073870.1"/>
    </source>
</evidence>
<sequence length="283" mass="33191">MLIWRRYKWHFLVFYFVLLSVLFLTLVTKLKGESPVPTRENRHSPYAAPSWDISRALVLAKVRQENVSWVDDLQHQWIPYIYTADNEPGYFPIPDNKGREGMAYLTHIVDNYENLTDVTVFMHASNIQWHNDIGNTNSTHVLSKLRLESVKQKGYANLRCQYRPGCPTAVRPFDPEFSSSYSIVYRNFTNIYTELFNTTLEQVPEVIGGVCCGQFALTRERIRRRPREDYLHLRNWALSTGLDNFTVGSVFEMLWHLVFLEDPVLRCPDTRQCYCDLYDLCDV</sequence>
<dbReference type="PANTHER" id="PTHR37490">
    <property type="entry name" value="EXPRESSED PROTEIN"/>
    <property type="match status" value="1"/>
</dbReference>
<dbReference type="PANTHER" id="PTHR37490:SF2">
    <property type="match status" value="1"/>
</dbReference>
<dbReference type="EMBL" id="ML732219">
    <property type="protein sequence ID" value="KAB8073870.1"/>
    <property type="molecule type" value="Genomic_DNA"/>
</dbReference>
<protein>
    <submittedName>
        <fullName evidence="1">Uncharacterized protein</fullName>
    </submittedName>
</protein>
<dbReference type="AlphaFoldDB" id="A0A5N5X3J8"/>
<proteinExistence type="predicted"/>